<gene>
    <name evidence="1" type="ORF">Pint_08447</name>
</gene>
<organism evidence="1 2">
    <name type="scientific">Pistacia integerrima</name>
    <dbReference type="NCBI Taxonomy" id="434235"/>
    <lineage>
        <taxon>Eukaryota</taxon>
        <taxon>Viridiplantae</taxon>
        <taxon>Streptophyta</taxon>
        <taxon>Embryophyta</taxon>
        <taxon>Tracheophyta</taxon>
        <taxon>Spermatophyta</taxon>
        <taxon>Magnoliopsida</taxon>
        <taxon>eudicotyledons</taxon>
        <taxon>Gunneridae</taxon>
        <taxon>Pentapetalae</taxon>
        <taxon>rosids</taxon>
        <taxon>malvids</taxon>
        <taxon>Sapindales</taxon>
        <taxon>Anacardiaceae</taxon>
        <taxon>Pistacia</taxon>
    </lineage>
</organism>
<dbReference type="Proteomes" id="UP001163603">
    <property type="component" value="Chromosome 10"/>
</dbReference>
<proteinExistence type="predicted"/>
<sequence>MVWSLCAIADVEKAIVEALDKQYADVVAPLKENLAPKKFGLKYVQKLTKRSVCAYTVPDELGILLNSMKRMLDVLRPKIETQFKSWGSCIPDGGNTAPGERLSEVTVMLRTKFRTYLQAVDEKLAENTKLQSATKLKKILQDSKETVGESDIRGRMQPLKDQLTNTINHLHTVFETRVFVAICRGYWDRIGQDVLSFLENRKENRSWYKGSQIAVSVLFYDFIILHQWDDFTFNGHIQGDNPFKFYLDINCSIRSPDSPQNPTLGNPLIEIWLDNSLSKLNFCHLILDDTFASQMQQLLGNALLEKDLDPPTSITEVRSMLCRDIPNHKGNTYYY</sequence>
<dbReference type="EMBL" id="CM047745">
    <property type="protein sequence ID" value="KAJ0024281.1"/>
    <property type="molecule type" value="Genomic_DNA"/>
</dbReference>
<reference evidence="2" key="1">
    <citation type="journal article" date="2023" name="G3 (Bethesda)">
        <title>Genome assembly and association tests identify interacting loci associated with vigor, precocity, and sex in interspecific pistachio rootstocks.</title>
        <authorList>
            <person name="Palmer W."/>
            <person name="Jacygrad E."/>
            <person name="Sagayaradj S."/>
            <person name="Cavanaugh K."/>
            <person name="Han R."/>
            <person name="Bertier L."/>
            <person name="Beede B."/>
            <person name="Kafkas S."/>
            <person name="Golino D."/>
            <person name="Preece J."/>
            <person name="Michelmore R."/>
        </authorList>
    </citation>
    <scope>NUCLEOTIDE SEQUENCE [LARGE SCALE GENOMIC DNA]</scope>
</reference>
<protein>
    <submittedName>
        <fullName evidence="1">Uncharacterized protein</fullName>
    </submittedName>
</protein>
<evidence type="ECO:0000313" key="2">
    <source>
        <dbReference type="Proteomes" id="UP001163603"/>
    </source>
</evidence>
<comment type="caution">
    <text evidence="1">The sequence shown here is derived from an EMBL/GenBank/DDBJ whole genome shotgun (WGS) entry which is preliminary data.</text>
</comment>
<accession>A0ACC0XS42</accession>
<keyword evidence="2" id="KW-1185">Reference proteome</keyword>
<name>A0ACC0XS42_9ROSI</name>
<evidence type="ECO:0000313" key="1">
    <source>
        <dbReference type="EMBL" id="KAJ0024281.1"/>
    </source>
</evidence>